<accession>A0ABD3QTP6</accession>
<dbReference type="PROSITE" id="PS00170">
    <property type="entry name" value="CSA_PPIASE_1"/>
    <property type="match status" value="1"/>
</dbReference>
<reference evidence="7 8" key="1">
    <citation type="journal article" date="2020" name="G3 (Bethesda)">
        <title>Improved Reference Genome for Cyclotella cryptica CCMP332, a Model for Cell Wall Morphogenesis, Salinity Adaptation, and Lipid Production in Diatoms (Bacillariophyta).</title>
        <authorList>
            <person name="Roberts W.R."/>
            <person name="Downey K.M."/>
            <person name="Ruck E.C."/>
            <person name="Traller J.C."/>
            <person name="Alverson A.J."/>
        </authorList>
    </citation>
    <scope>NUCLEOTIDE SEQUENCE [LARGE SCALE GENOMIC DNA]</scope>
    <source>
        <strain evidence="7 8">CCMP332</strain>
    </source>
</reference>
<feature type="domain" description="PPIase cyclophilin-type" evidence="6">
    <location>
        <begin position="31"/>
        <end position="194"/>
    </location>
</feature>
<dbReference type="InterPro" id="IPR029000">
    <property type="entry name" value="Cyclophilin-like_dom_sf"/>
</dbReference>
<evidence type="ECO:0000256" key="1">
    <source>
        <dbReference type="ARBA" id="ARBA00007365"/>
    </source>
</evidence>
<dbReference type="EMBL" id="JABMIG020000014">
    <property type="protein sequence ID" value="KAL3803341.1"/>
    <property type="molecule type" value="Genomic_DNA"/>
</dbReference>
<comment type="similarity">
    <text evidence="1 4">Belongs to the cyclophilin-type PPIase family.</text>
</comment>
<dbReference type="AlphaFoldDB" id="A0ABD3QTP6"/>
<dbReference type="Proteomes" id="UP001516023">
    <property type="component" value="Unassembled WGS sequence"/>
</dbReference>
<evidence type="ECO:0000256" key="3">
    <source>
        <dbReference type="ARBA" id="ARBA00023235"/>
    </source>
</evidence>
<organism evidence="7 8">
    <name type="scientific">Cyclotella cryptica</name>
    <dbReference type="NCBI Taxonomy" id="29204"/>
    <lineage>
        <taxon>Eukaryota</taxon>
        <taxon>Sar</taxon>
        <taxon>Stramenopiles</taxon>
        <taxon>Ochrophyta</taxon>
        <taxon>Bacillariophyta</taxon>
        <taxon>Coscinodiscophyceae</taxon>
        <taxon>Thalassiosirophycidae</taxon>
        <taxon>Stephanodiscales</taxon>
        <taxon>Stephanodiscaceae</taxon>
        <taxon>Cyclotella</taxon>
    </lineage>
</organism>
<evidence type="ECO:0000256" key="5">
    <source>
        <dbReference type="SAM" id="MobiDB-lite"/>
    </source>
</evidence>
<dbReference type="InterPro" id="IPR020892">
    <property type="entry name" value="Cyclophilin-type_PPIase_CS"/>
</dbReference>
<comment type="caution">
    <text evidence="7">The sequence shown here is derived from an EMBL/GenBank/DDBJ whole genome shotgun (WGS) entry which is preliminary data.</text>
</comment>
<dbReference type="Pfam" id="PF00160">
    <property type="entry name" value="Pro_isomerase"/>
    <property type="match status" value="1"/>
</dbReference>
<dbReference type="FunFam" id="2.40.100.10:FF:000002">
    <property type="entry name" value="Peptidyl-prolyl cis-trans isomerase"/>
    <property type="match status" value="1"/>
</dbReference>
<keyword evidence="8" id="KW-1185">Reference proteome</keyword>
<dbReference type="EC" id="5.2.1.8" evidence="4"/>
<dbReference type="InterPro" id="IPR024936">
    <property type="entry name" value="Cyclophilin-type_PPIase"/>
</dbReference>
<dbReference type="PRINTS" id="PR00153">
    <property type="entry name" value="CSAPPISMRASE"/>
</dbReference>
<evidence type="ECO:0000256" key="4">
    <source>
        <dbReference type="RuleBase" id="RU363019"/>
    </source>
</evidence>
<dbReference type="PANTHER" id="PTHR11071:SF561">
    <property type="entry name" value="PEPTIDYL-PROLYL CIS-TRANS ISOMERASE D-RELATED"/>
    <property type="match status" value="1"/>
</dbReference>
<dbReference type="PIRSF" id="PIRSF001467">
    <property type="entry name" value="Peptidylpro_ismrse"/>
    <property type="match status" value="1"/>
</dbReference>
<keyword evidence="4" id="KW-0732">Signal</keyword>
<comment type="function">
    <text evidence="4">PPIases accelerate the folding of proteins. It catalyzes the cis-trans isomerization of proline imidic peptide bonds in oligopeptides.</text>
</comment>
<evidence type="ECO:0000256" key="2">
    <source>
        <dbReference type="ARBA" id="ARBA00023110"/>
    </source>
</evidence>
<name>A0ABD3QTP6_9STRA</name>
<evidence type="ECO:0000259" key="6">
    <source>
        <dbReference type="PROSITE" id="PS50072"/>
    </source>
</evidence>
<keyword evidence="3 4" id="KW-0413">Isomerase</keyword>
<feature type="compositionally biased region" description="Polar residues" evidence="5">
    <location>
        <begin position="179"/>
        <end position="189"/>
    </location>
</feature>
<feature type="region of interest" description="Disordered" evidence="5">
    <location>
        <begin position="179"/>
        <end position="198"/>
    </location>
</feature>
<keyword evidence="2 4" id="KW-0697">Rotamase</keyword>
<gene>
    <name evidence="7" type="ORF">HJC23_009305</name>
</gene>
<dbReference type="GO" id="GO:0003755">
    <property type="term" value="F:peptidyl-prolyl cis-trans isomerase activity"/>
    <property type="evidence" value="ECO:0007669"/>
    <property type="project" value="UniProtKB-UniRule"/>
</dbReference>
<dbReference type="Gene3D" id="2.40.100.10">
    <property type="entry name" value="Cyclophilin-like"/>
    <property type="match status" value="1"/>
</dbReference>
<dbReference type="PROSITE" id="PS50072">
    <property type="entry name" value="CSA_PPIASE_2"/>
    <property type="match status" value="1"/>
</dbReference>
<dbReference type="CDD" id="cd01926">
    <property type="entry name" value="cyclophilin_ABH_like"/>
    <property type="match status" value="1"/>
</dbReference>
<dbReference type="PANTHER" id="PTHR11071">
    <property type="entry name" value="PEPTIDYL-PROLYL CIS-TRANS ISOMERASE"/>
    <property type="match status" value="1"/>
</dbReference>
<proteinExistence type="inferred from homology"/>
<feature type="chain" id="PRO_5044529374" description="Peptidyl-prolyl cis-trans isomerase" evidence="4">
    <location>
        <begin position="22"/>
        <end position="198"/>
    </location>
</feature>
<evidence type="ECO:0000313" key="8">
    <source>
        <dbReference type="Proteomes" id="UP001516023"/>
    </source>
</evidence>
<feature type="signal peptide" evidence="4">
    <location>
        <begin position="1"/>
        <end position="21"/>
    </location>
</feature>
<dbReference type="SUPFAM" id="SSF50891">
    <property type="entry name" value="Cyclophilin-like"/>
    <property type="match status" value="1"/>
</dbReference>
<dbReference type="InterPro" id="IPR002130">
    <property type="entry name" value="Cyclophilin-type_PPIase_dom"/>
</dbReference>
<protein>
    <recommendedName>
        <fullName evidence="4">Peptidyl-prolyl cis-trans isomerase</fullName>
        <shortName evidence="4">PPIase</shortName>
        <ecNumber evidence="4">5.2.1.8</ecNumber>
    </recommendedName>
</protein>
<comment type="catalytic activity">
    <reaction evidence="4">
        <text>[protein]-peptidylproline (omega=180) = [protein]-peptidylproline (omega=0)</text>
        <dbReference type="Rhea" id="RHEA:16237"/>
        <dbReference type="Rhea" id="RHEA-COMP:10747"/>
        <dbReference type="Rhea" id="RHEA-COMP:10748"/>
        <dbReference type="ChEBI" id="CHEBI:83833"/>
        <dbReference type="ChEBI" id="CHEBI:83834"/>
        <dbReference type="EC" id="5.2.1.8"/>
    </reaction>
</comment>
<evidence type="ECO:0000313" key="7">
    <source>
        <dbReference type="EMBL" id="KAL3803341.1"/>
    </source>
</evidence>
<sequence length="198" mass="21469">MKSMLALLSLVCLAFLSTARGDATKVTHKVFFDIDIEGGEGGRIVFGLYGDTVPKTVENFRALCTGEKGTGRKGKPLHYKGSVFHRVIPNFMLQGGDFTDGNGRGGESIYGEKFADENFILKHEGPFLLSMANAGPNTNGSQFFITTVKTPWLDGRHVVFGKVLEGEDLVKRIESQGSNSGATKTTITIKDSGELKME</sequence>